<gene>
    <name evidence="2" type="ORF">CCYN74_490008</name>
</gene>
<keyword evidence="1" id="KW-0472">Membrane</keyword>
<proteinExistence type="predicted"/>
<feature type="transmembrane region" description="Helical" evidence="1">
    <location>
        <begin position="9"/>
        <end position="32"/>
    </location>
</feature>
<feature type="transmembrane region" description="Helical" evidence="1">
    <location>
        <begin position="38"/>
        <end position="71"/>
    </location>
</feature>
<keyword evidence="1" id="KW-0812">Transmembrane</keyword>
<organism evidence="2 3">
    <name type="scientific">Capnocytophaga cynodegmi</name>
    <dbReference type="NCBI Taxonomy" id="28189"/>
    <lineage>
        <taxon>Bacteria</taxon>
        <taxon>Pseudomonadati</taxon>
        <taxon>Bacteroidota</taxon>
        <taxon>Flavobacteriia</taxon>
        <taxon>Flavobacteriales</taxon>
        <taxon>Flavobacteriaceae</taxon>
        <taxon>Capnocytophaga</taxon>
    </lineage>
</organism>
<evidence type="ECO:0000256" key="1">
    <source>
        <dbReference type="SAM" id="Phobius"/>
    </source>
</evidence>
<name>A0A0B7HG01_9FLAO</name>
<sequence>MVTNKIDRIFIYIAVVIASLLVGIVTSSLMIREGMNEFTAFIFFVVGFLSSILFYLGITILLDIFLGMFFAKKTKPLTKDKQSKDDFSKDNFECGEDVESKSIIIDNISQTNFHLKSEFVHNFYENSTNDNVSDTNFTKSETCNANRDDKSEKEKELLKKKQGIAINYTKEIFKDFLEKENIDIICNALKAYSEGEMDFTGFSLARIENLTNQDLYHFGWNIWNHFKVTDQLKMAEFLKAVFTESLKNIEIKSIKSHLKDNEKEGKIIIREEL</sequence>
<evidence type="ECO:0000313" key="3">
    <source>
        <dbReference type="Proteomes" id="UP000038083"/>
    </source>
</evidence>
<dbReference type="OrthoDB" id="1003899at2"/>
<dbReference type="AlphaFoldDB" id="A0A0B7HG01"/>
<protein>
    <submittedName>
        <fullName evidence="2">Putative Mobilizable transposon, tnpC protein</fullName>
    </submittedName>
</protein>
<reference evidence="2 3" key="1">
    <citation type="submission" date="2015-01" db="EMBL/GenBank/DDBJ databases">
        <authorList>
            <person name="MANFREDI Pablo"/>
        </authorList>
    </citation>
    <scope>NUCLEOTIDE SEQUENCE [LARGE SCALE GENOMIC DNA]</scope>
    <source>
        <strain evidence="2 3">Ccy74</strain>
    </source>
</reference>
<accession>A0A0B7HG01</accession>
<dbReference type="RefSeq" id="WP_155848741.1">
    <property type="nucleotide sequence ID" value="NZ_CDOF01000027.1"/>
</dbReference>
<keyword evidence="1" id="KW-1133">Transmembrane helix</keyword>
<dbReference type="Proteomes" id="UP000038083">
    <property type="component" value="Unassembled WGS sequence"/>
</dbReference>
<dbReference type="EMBL" id="CDOG01000044">
    <property type="protein sequence ID" value="CEN40907.1"/>
    <property type="molecule type" value="Genomic_DNA"/>
</dbReference>
<evidence type="ECO:0000313" key="2">
    <source>
        <dbReference type="EMBL" id="CEN40907.1"/>
    </source>
</evidence>